<dbReference type="AlphaFoldDB" id="A0A4C1Z8X9"/>
<feature type="transmembrane region" description="Helical" evidence="1">
    <location>
        <begin position="75"/>
        <end position="96"/>
    </location>
</feature>
<name>A0A4C1Z8X9_EUMVA</name>
<accession>A0A4C1Z8X9</accession>
<keyword evidence="1" id="KW-0472">Membrane</keyword>
<comment type="caution">
    <text evidence="2">The sequence shown here is derived from an EMBL/GenBank/DDBJ whole genome shotgun (WGS) entry which is preliminary data.</text>
</comment>
<organism evidence="2 3">
    <name type="scientific">Eumeta variegata</name>
    <name type="common">Bagworm moth</name>
    <name type="synonym">Eumeta japonica</name>
    <dbReference type="NCBI Taxonomy" id="151549"/>
    <lineage>
        <taxon>Eukaryota</taxon>
        <taxon>Metazoa</taxon>
        <taxon>Ecdysozoa</taxon>
        <taxon>Arthropoda</taxon>
        <taxon>Hexapoda</taxon>
        <taxon>Insecta</taxon>
        <taxon>Pterygota</taxon>
        <taxon>Neoptera</taxon>
        <taxon>Endopterygota</taxon>
        <taxon>Lepidoptera</taxon>
        <taxon>Glossata</taxon>
        <taxon>Ditrysia</taxon>
        <taxon>Tineoidea</taxon>
        <taxon>Psychidae</taxon>
        <taxon>Oiketicinae</taxon>
        <taxon>Eumeta</taxon>
    </lineage>
</organism>
<gene>
    <name evidence="2" type="ORF">EVAR_49084_1</name>
</gene>
<evidence type="ECO:0000313" key="2">
    <source>
        <dbReference type="EMBL" id="GBP83593.1"/>
    </source>
</evidence>
<dbReference type="OrthoDB" id="6134459at2759"/>
<reference evidence="2 3" key="1">
    <citation type="journal article" date="2019" name="Commun. Biol.">
        <title>The bagworm genome reveals a unique fibroin gene that provides high tensile strength.</title>
        <authorList>
            <person name="Kono N."/>
            <person name="Nakamura H."/>
            <person name="Ohtoshi R."/>
            <person name="Tomita M."/>
            <person name="Numata K."/>
            <person name="Arakawa K."/>
        </authorList>
    </citation>
    <scope>NUCLEOTIDE SEQUENCE [LARGE SCALE GENOMIC DNA]</scope>
</reference>
<sequence>MSTIILKCFAQNLFENVLYLTRGRPDNPLISTARAALSAPPHPSQVTDTLCDYTSNGKRGMALERLSTRGRFNAYAAYAFGVPTALTILLVCLEFSGLPLHPYLPLIRHQGCFLYVKVRGRRTPKQTHTSSSMCSRCDDFTYLVRRLQ</sequence>
<keyword evidence="1" id="KW-1133">Transmembrane helix</keyword>
<dbReference type="Proteomes" id="UP000299102">
    <property type="component" value="Unassembled WGS sequence"/>
</dbReference>
<keyword evidence="1" id="KW-0812">Transmembrane</keyword>
<keyword evidence="3" id="KW-1185">Reference proteome</keyword>
<evidence type="ECO:0000256" key="1">
    <source>
        <dbReference type="SAM" id="Phobius"/>
    </source>
</evidence>
<dbReference type="EMBL" id="BGZK01001628">
    <property type="protein sequence ID" value="GBP83593.1"/>
    <property type="molecule type" value="Genomic_DNA"/>
</dbReference>
<evidence type="ECO:0000313" key="3">
    <source>
        <dbReference type="Proteomes" id="UP000299102"/>
    </source>
</evidence>
<proteinExistence type="predicted"/>
<protein>
    <submittedName>
        <fullName evidence="2">Uncharacterized protein</fullName>
    </submittedName>
</protein>